<proteinExistence type="predicted"/>
<accession>A0AAW7IUF1</accession>
<dbReference type="RefSeq" id="WP_289320492.1">
    <property type="nucleotide sequence ID" value="NZ_JAUCEY010000008.1"/>
</dbReference>
<dbReference type="AlphaFoldDB" id="A0AAW7IUF1"/>
<reference evidence="1" key="1">
    <citation type="submission" date="2023-06" db="EMBL/GenBank/DDBJ databases">
        <title>Comparative genomics of Bacillaceae isolates and their secondary metabolite potential.</title>
        <authorList>
            <person name="Song L."/>
            <person name="Nielsen L.J."/>
            <person name="Mohite O."/>
            <person name="Xu X."/>
            <person name="Weber T."/>
            <person name="Kovacs A.T."/>
        </authorList>
    </citation>
    <scope>NUCLEOTIDE SEQUENCE</scope>
    <source>
        <strain evidence="1">D8_B_37</strain>
    </source>
</reference>
<organism evidence="1 2">
    <name type="scientific">Peribacillus simplex</name>
    <dbReference type="NCBI Taxonomy" id="1478"/>
    <lineage>
        <taxon>Bacteria</taxon>
        <taxon>Bacillati</taxon>
        <taxon>Bacillota</taxon>
        <taxon>Bacilli</taxon>
        <taxon>Bacillales</taxon>
        <taxon>Bacillaceae</taxon>
        <taxon>Peribacillus</taxon>
    </lineage>
</organism>
<evidence type="ECO:0000313" key="1">
    <source>
        <dbReference type="EMBL" id="MDM5453943.1"/>
    </source>
</evidence>
<evidence type="ECO:0000313" key="2">
    <source>
        <dbReference type="Proteomes" id="UP001234602"/>
    </source>
</evidence>
<protein>
    <submittedName>
        <fullName evidence="1">Uncharacterized protein</fullName>
    </submittedName>
</protein>
<gene>
    <name evidence="1" type="ORF">QUF89_17515</name>
</gene>
<dbReference type="EMBL" id="JAUCEY010000008">
    <property type="protein sequence ID" value="MDM5453943.1"/>
    <property type="molecule type" value="Genomic_DNA"/>
</dbReference>
<comment type="caution">
    <text evidence="1">The sequence shown here is derived from an EMBL/GenBank/DDBJ whole genome shotgun (WGS) entry which is preliminary data.</text>
</comment>
<sequence length="42" mass="4799">MMCRRFLGYWLVNQDLMTNLSISIMNKAEVIGTVITAVHISQ</sequence>
<dbReference type="Proteomes" id="UP001234602">
    <property type="component" value="Unassembled WGS sequence"/>
</dbReference>
<name>A0AAW7IUF1_9BACI</name>